<sequence length="141" mass="16604">MLTTNIEYYLTTEFSVQERKNTIKKLEEISENTLSMDLRKSMEELTKNINLIKNIIQKNINFSALTVKNEQYINTLHQELLMQLHFLNLKDSAFTKYNDTSKIPVKLFNKKNTIDNIKKINIDEINTNIISHNTPNNFYST</sequence>
<dbReference type="STRING" id="1235990.BMSBPS_0465"/>
<organism evidence="1 2">
    <name type="scientific">Candidatus Pantoea carbekii</name>
    <dbReference type="NCBI Taxonomy" id="1235990"/>
    <lineage>
        <taxon>Bacteria</taxon>
        <taxon>Pseudomonadati</taxon>
        <taxon>Pseudomonadota</taxon>
        <taxon>Gammaproteobacteria</taxon>
        <taxon>Enterobacterales</taxon>
        <taxon>Erwiniaceae</taxon>
        <taxon>Pantoea</taxon>
    </lineage>
</organism>
<reference evidence="1 2" key="1">
    <citation type="submission" date="2012-10" db="EMBL/GenBank/DDBJ databases">
        <title>Genome sequence of the symbiont of the pentatomidae stink bug Halyomorpha halys.</title>
        <authorList>
            <person name="Kobayashi H."/>
            <person name="Fujii-Muramatsu R."/>
            <person name="Takeishi K."/>
            <person name="Noda H."/>
        </authorList>
    </citation>
    <scope>NUCLEOTIDE SEQUENCE [LARGE SCALE GENOMIC DNA]</scope>
</reference>
<evidence type="ECO:0000313" key="2">
    <source>
        <dbReference type="Proteomes" id="UP000016900"/>
    </source>
</evidence>
<dbReference type="KEGG" id="hhs:HHS_00020"/>
<accession>U3U6N8</accession>
<name>U3U6N8_9GAMM</name>
<dbReference type="Proteomes" id="UP000016900">
    <property type="component" value="Chromosome"/>
</dbReference>
<dbReference type="AlphaFoldDB" id="U3U6N8"/>
<evidence type="ECO:0000313" key="1">
    <source>
        <dbReference type="EMBL" id="BAN99971.1"/>
    </source>
</evidence>
<proteinExistence type="predicted"/>
<dbReference type="PATRIC" id="fig|1235990.3.peg.2"/>
<keyword evidence="2" id="KW-1185">Reference proteome</keyword>
<protein>
    <submittedName>
        <fullName evidence="1">Uncharacterized protein</fullName>
    </submittedName>
</protein>
<dbReference type="EMBL" id="AP012554">
    <property type="protein sequence ID" value="BAN99971.1"/>
    <property type="molecule type" value="Genomic_DNA"/>
</dbReference>
<gene>
    <name evidence="1" type="ORF">HHS_00020</name>
</gene>